<dbReference type="HOGENOM" id="CLU_3308750_0_0_6"/>
<accession>A0A076LQP8</accession>
<organism evidence="1 2">
    <name type="scientific">Edwardsiella anguillarum ET080813</name>
    <dbReference type="NCBI Taxonomy" id="667120"/>
    <lineage>
        <taxon>Bacteria</taxon>
        <taxon>Pseudomonadati</taxon>
        <taxon>Pseudomonadota</taxon>
        <taxon>Gammaproteobacteria</taxon>
        <taxon>Enterobacterales</taxon>
        <taxon>Hafniaceae</taxon>
        <taxon>Edwardsiella</taxon>
    </lineage>
</organism>
<protein>
    <submittedName>
        <fullName evidence="1">Uncharacterized protein</fullName>
    </submittedName>
</protein>
<dbReference type="AlphaFoldDB" id="A0A076LQP8"/>
<dbReference type="Proteomes" id="UP000028681">
    <property type="component" value="Chromosome"/>
</dbReference>
<dbReference type="EMBL" id="CP006664">
    <property type="protein sequence ID" value="AIJ10306.1"/>
    <property type="molecule type" value="Genomic_DNA"/>
</dbReference>
<sequence length="40" mass="4602">MHTILVFFMTFISASCDGLEKAYSHRQWLGGQGVKQVMRK</sequence>
<proteinExistence type="predicted"/>
<dbReference type="KEGG" id="ete:ETEE_3897"/>
<name>A0A076LQP8_9GAMM</name>
<gene>
    <name evidence="1" type="ORF">ETEE_3897</name>
</gene>
<evidence type="ECO:0000313" key="2">
    <source>
        <dbReference type="Proteomes" id="UP000028681"/>
    </source>
</evidence>
<evidence type="ECO:0000313" key="1">
    <source>
        <dbReference type="EMBL" id="AIJ10306.1"/>
    </source>
</evidence>
<reference evidence="1 2" key="1">
    <citation type="journal article" date="2012" name="PLoS ONE">
        <title>Edwardsiella comparative phylogenomics reveal the new intra/inter-species taxonomic relationships, virulence evolution and niche adaptation mechanisms.</title>
        <authorList>
            <person name="Yang M."/>
            <person name="Lv Y."/>
            <person name="Xiao J."/>
            <person name="Wu H."/>
            <person name="Zheng H."/>
            <person name="Liu Q."/>
            <person name="Zhang Y."/>
            <person name="Wang Q."/>
        </authorList>
    </citation>
    <scope>NUCLEOTIDE SEQUENCE [LARGE SCALE GENOMIC DNA]</scope>
    <source>
        <strain evidence="2">080813</strain>
    </source>
</reference>